<dbReference type="NCBIfam" id="TIGR03696">
    <property type="entry name" value="Rhs_assc_core"/>
    <property type="match status" value="1"/>
</dbReference>
<name>A0A4U8WBK7_9FLAO</name>
<dbReference type="InterPro" id="IPR022385">
    <property type="entry name" value="Rhs_assc_core"/>
</dbReference>
<dbReference type="KEGG" id="ctai:NCTC12078_01747"/>
<dbReference type="Gene3D" id="2.180.10.10">
    <property type="entry name" value="RHS repeat-associated core"/>
    <property type="match status" value="1"/>
</dbReference>
<dbReference type="EMBL" id="LR215974">
    <property type="protein sequence ID" value="VFB03731.1"/>
    <property type="molecule type" value="Genomic_DNA"/>
</dbReference>
<dbReference type="InterPro" id="IPR050708">
    <property type="entry name" value="T6SS_VgrG/RHS"/>
</dbReference>
<evidence type="ECO:0000313" key="1">
    <source>
        <dbReference type="EMBL" id="VFB03731.1"/>
    </source>
</evidence>
<reference evidence="1 2" key="1">
    <citation type="submission" date="2019-02" db="EMBL/GenBank/DDBJ databases">
        <authorList>
            <consortium name="Pathogen Informatics"/>
        </authorList>
    </citation>
    <scope>NUCLEOTIDE SEQUENCE [LARGE SCALE GENOMIC DNA]</scope>
    <source>
        <strain evidence="1 2">3012STDY6944375</strain>
    </source>
</reference>
<organism evidence="1 2">
    <name type="scientific">Chryseobacterium taihuense</name>
    <dbReference type="NCBI Taxonomy" id="1141221"/>
    <lineage>
        <taxon>Bacteria</taxon>
        <taxon>Pseudomonadati</taxon>
        <taxon>Bacteroidota</taxon>
        <taxon>Flavobacteriia</taxon>
        <taxon>Flavobacteriales</taxon>
        <taxon>Weeksellaceae</taxon>
        <taxon>Chryseobacterium group</taxon>
        <taxon>Chryseobacterium</taxon>
    </lineage>
</organism>
<dbReference type="AlphaFoldDB" id="A0A4U8WBK7"/>
<gene>
    <name evidence="1" type="ORF">NCTC12078_01747</name>
</gene>
<protein>
    <submittedName>
        <fullName evidence="1">RHS repeat-associated core domain</fullName>
    </submittedName>
</protein>
<evidence type="ECO:0000313" key="2">
    <source>
        <dbReference type="Proteomes" id="UP000290013"/>
    </source>
</evidence>
<proteinExistence type="predicted"/>
<dbReference type="Proteomes" id="UP000290013">
    <property type="component" value="Chromosome"/>
</dbReference>
<dbReference type="PANTHER" id="PTHR32305:SF15">
    <property type="entry name" value="PROTEIN RHSA-RELATED"/>
    <property type="match status" value="1"/>
</dbReference>
<sequence length="600" mass="66757">MLKRYSYQYDAYNRLVSAIYQEPESFVPQNGFYNESMSYDANGNITGLKRNQKGYTGTVEEIDELVYSYPNGNRLASVVDLKNNYGGYPETSGNIISYDDNGSMTSHIDKGILEIKYNILDIPSYVKFNNYVRRTTGDVYQNMSYSYRADGVKVKKVHHYFSGRNRVDTFGITDYVDGFQYDNEQFGLTGQSVLKFFSTSEGYFDYVNNRYIYHYNDHLGNVRVSFAREGNTAVIVQQNDYYAFGLKHSGGLSGNGSYKYEYNGKELQEELGMYDYGARFYMPDIGRWGVIDPLAEVTPHLSPYHYANNNPIMFNDPTGMLSQSFIDQVWNSPHGTTWYNTGSGFVNNWGGGMDYDGHAMNWSTGYANSLLAGVGAGPAVDYLAYIGGGGGGGYSINSNDNTLRWWTNATSTQIGTLNMLKLNTEIQYNGFNWYGPGGQMNWVIASAASSVENFSGISRVGSNWKIYQATQTGRVFHGNQYVKTHSIRGIGGLVGKASFGAAVVMDGIGVKNYYNDPTSPNAVHPAKAGLNTGIGAIGVWGGPGGAVLSLFYFGIDAFYPGGWDGAMRDTERRQAEFDRIFNSNSGMQRQYIFPYGSQKF</sequence>
<dbReference type="RefSeq" id="WP_130914222.1">
    <property type="nucleotide sequence ID" value="NZ_LR215974.1"/>
</dbReference>
<dbReference type="PANTHER" id="PTHR32305">
    <property type="match status" value="1"/>
</dbReference>
<accession>A0A4U8WBK7</accession>